<dbReference type="InterPro" id="IPR010345">
    <property type="entry name" value="IL-17_fam"/>
</dbReference>
<evidence type="ECO:0000256" key="1">
    <source>
        <dbReference type="ARBA" id="ARBA00004613"/>
    </source>
</evidence>
<feature type="non-terminal residue" evidence="5">
    <location>
        <position position="1"/>
    </location>
</feature>
<keyword evidence="6" id="KW-1185">Reference proteome</keyword>
<evidence type="ECO:0000313" key="6">
    <source>
        <dbReference type="Proteomes" id="UP001177023"/>
    </source>
</evidence>
<dbReference type="EMBL" id="CATQJA010002621">
    <property type="protein sequence ID" value="CAJ0573605.1"/>
    <property type="molecule type" value="Genomic_DNA"/>
</dbReference>
<dbReference type="InterPro" id="IPR029034">
    <property type="entry name" value="Cystine-knot_cytokine"/>
</dbReference>
<dbReference type="Pfam" id="PF06083">
    <property type="entry name" value="IL17"/>
    <property type="match status" value="1"/>
</dbReference>
<evidence type="ECO:0000256" key="4">
    <source>
        <dbReference type="ARBA" id="ARBA00022729"/>
    </source>
</evidence>
<accession>A0AA36CSX3</accession>
<comment type="similarity">
    <text evidence="2">Belongs to the IL-17 family.</text>
</comment>
<evidence type="ECO:0000313" key="5">
    <source>
        <dbReference type="EMBL" id="CAJ0573605.1"/>
    </source>
</evidence>
<sequence>MRFEWLLAVICSVFGAISEPRRHRTRHIHKPHQMQCREPDDLKEQMSAWLRESLMEGSVREEISDEDWSPPQDQDPICQGMPDTSTDSSVMQRSLCPWQWRVNYDEAREPKIISEAHCICRRSRGGSVAFCLPIKREVPILKRTNCDPATGRWEYVRSTVPVTIGCHSVLPRSARATPLSAHYRTPSNPN</sequence>
<name>A0AA36CSX3_9BILA</name>
<dbReference type="Gene3D" id="2.10.90.10">
    <property type="entry name" value="Cystine-knot cytokines"/>
    <property type="match status" value="1"/>
</dbReference>
<dbReference type="GO" id="GO:0005576">
    <property type="term" value="C:extracellular region"/>
    <property type="evidence" value="ECO:0007669"/>
    <property type="project" value="UniProtKB-SubCell"/>
</dbReference>
<protein>
    <submittedName>
        <fullName evidence="5">Uncharacterized protein</fullName>
    </submittedName>
</protein>
<organism evidence="5 6">
    <name type="scientific">Mesorhabditis spiculigera</name>
    <dbReference type="NCBI Taxonomy" id="96644"/>
    <lineage>
        <taxon>Eukaryota</taxon>
        <taxon>Metazoa</taxon>
        <taxon>Ecdysozoa</taxon>
        <taxon>Nematoda</taxon>
        <taxon>Chromadorea</taxon>
        <taxon>Rhabditida</taxon>
        <taxon>Rhabditina</taxon>
        <taxon>Rhabditomorpha</taxon>
        <taxon>Rhabditoidea</taxon>
        <taxon>Rhabditidae</taxon>
        <taxon>Mesorhabditinae</taxon>
        <taxon>Mesorhabditis</taxon>
    </lineage>
</organism>
<dbReference type="Proteomes" id="UP001177023">
    <property type="component" value="Unassembled WGS sequence"/>
</dbReference>
<evidence type="ECO:0000256" key="2">
    <source>
        <dbReference type="ARBA" id="ARBA00007236"/>
    </source>
</evidence>
<dbReference type="SUPFAM" id="SSF57501">
    <property type="entry name" value="Cystine-knot cytokines"/>
    <property type="match status" value="1"/>
</dbReference>
<keyword evidence="3" id="KW-0964">Secreted</keyword>
<gene>
    <name evidence="5" type="ORF">MSPICULIGERA_LOCUS11958</name>
</gene>
<dbReference type="AlphaFoldDB" id="A0AA36CSX3"/>
<reference evidence="5" key="1">
    <citation type="submission" date="2023-06" db="EMBL/GenBank/DDBJ databases">
        <authorList>
            <person name="Delattre M."/>
        </authorList>
    </citation>
    <scope>NUCLEOTIDE SEQUENCE</scope>
    <source>
        <strain evidence="5">AF72</strain>
    </source>
</reference>
<proteinExistence type="inferred from homology"/>
<keyword evidence="4" id="KW-0732">Signal</keyword>
<evidence type="ECO:0000256" key="3">
    <source>
        <dbReference type="ARBA" id="ARBA00022525"/>
    </source>
</evidence>
<dbReference type="GO" id="GO:0005125">
    <property type="term" value="F:cytokine activity"/>
    <property type="evidence" value="ECO:0007669"/>
    <property type="project" value="InterPro"/>
</dbReference>
<comment type="subcellular location">
    <subcellularLocation>
        <location evidence="1">Secreted</location>
    </subcellularLocation>
</comment>
<comment type="caution">
    <text evidence="5">The sequence shown here is derived from an EMBL/GenBank/DDBJ whole genome shotgun (WGS) entry which is preliminary data.</text>
</comment>